<dbReference type="AlphaFoldDB" id="A0A5J4YMW6"/>
<feature type="compositionally biased region" description="Basic and acidic residues" evidence="2">
    <location>
        <begin position="21"/>
        <end position="31"/>
    </location>
</feature>
<proteinExistence type="inferred from homology"/>
<organism evidence="3 4">
    <name type="scientific">Porphyridium purpureum</name>
    <name type="common">Red alga</name>
    <name type="synonym">Porphyridium cruentum</name>
    <dbReference type="NCBI Taxonomy" id="35688"/>
    <lineage>
        <taxon>Eukaryota</taxon>
        <taxon>Rhodophyta</taxon>
        <taxon>Bangiophyceae</taxon>
        <taxon>Porphyridiales</taxon>
        <taxon>Porphyridiaceae</taxon>
        <taxon>Porphyridium</taxon>
    </lineage>
</organism>
<dbReference type="InterPro" id="IPR025602">
    <property type="entry name" value="BCP1_family"/>
</dbReference>
<reference evidence="4" key="1">
    <citation type="journal article" date="2019" name="Nat. Commun.">
        <title>Expansion of phycobilisome linker gene families in mesophilic red algae.</title>
        <authorList>
            <person name="Lee J."/>
            <person name="Kim D."/>
            <person name="Bhattacharya D."/>
            <person name="Yoon H.S."/>
        </authorList>
    </citation>
    <scope>NUCLEOTIDE SEQUENCE [LARGE SCALE GENOMIC DNA]</scope>
    <source>
        <strain evidence="4">CCMP 1328</strain>
    </source>
</reference>
<evidence type="ECO:0000313" key="3">
    <source>
        <dbReference type="EMBL" id="KAA8492003.1"/>
    </source>
</evidence>
<feature type="compositionally biased region" description="Low complexity" evidence="2">
    <location>
        <begin position="32"/>
        <end position="46"/>
    </location>
</feature>
<dbReference type="GO" id="GO:0005634">
    <property type="term" value="C:nucleus"/>
    <property type="evidence" value="ECO:0007669"/>
    <property type="project" value="TreeGrafter"/>
</dbReference>
<dbReference type="PANTHER" id="PTHR13261:SF0">
    <property type="entry name" value="BRCA2 AND CDKN1A-INTERACTING PROTEIN"/>
    <property type="match status" value="1"/>
</dbReference>
<keyword evidence="4" id="KW-1185">Reference proteome</keyword>
<comment type="caution">
    <text evidence="3">The sequence shown here is derived from an EMBL/GenBank/DDBJ whole genome shotgun (WGS) entry which is preliminary data.</text>
</comment>
<dbReference type="Pfam" id="PF13862">
    <property type="entry name" value="BCCIP"/>
    <property type="match status" value="1"/>
</dbReference>
<feature type="region of interest" description="Disordered" evidence="2">
    <location>
        <begin position="1"/>
        <end position="59"/>
    </location>
</feature>
<name>A0A5J4YMW6_PORPP</name>
<sequence>MARNKQAPRRPVDATAQPEAAPDHGKGREGGSEASSSSSSSSSSESSSDDRHGGGKSMWEADESEGFVQAQFEIFDAREHDVMSVRVLLKRAQKLLESTEGNRSGRNAASGVSMFADACADVLCNDRDALCSLIKSTDLEVVDATKTVSEAHADGANDDAIGLIGILQNGCEKHARLLSAFASLIGKAGNESFMSALGGRSEEELTKHMNVLLIERLVNLPVQLIPPLLECFVSELTGAVGERAAKAMRIAYICEAYSIVLPSLKKQKKKRKTSQPSTSEGTDRLQLHFMHQEDQALYERAISSQVCSGNGADQDGASMSPMTVALVLDVECIQSAINDVKLALG</sequence>
<gene>
    <name evidence="3" type="ORF">FVE85_8485</name>
</gene>
<dbReference type="PANTHER" id="PTHR13261">
    <property type="entry name" value="BRCA2 AND CDKN1A INTERACTING PROTEIN"/>
    <property type="match status" value="1"/>
</dbReference>
<dbReference type="OrthoDB" id="27543at2759"/>
<protein>
    <submittedName>
        <fullName evidence="3">Protein BCP1</fullName>
    </submittedName>
</protein>
<comment type="similarity">
    <text evidence="1">Belongs to the BCP1 family.</text>
</comment>
<dbReference type="Proteomes" id="UP000324585">
    <property type="component" value="Unassembled WGS sequence"/>
</dbReference>
<dbReference type="EMBL" id="VRMN01000011">
    <property type="protein sequence ID" value="KAA8492003.1"/>
    <property type="molecule type" value="Genomic_DNA"/>
</dbReference>
<evidence type="ECO:0000256" key="1">
    <source>
        <dbReference type="ARBA" id="ARBA00006781"/>
    </source>
</evidence>
<accession>A0A5J4YMW6</accession>
<evidence type="ECO:0000313" key="4">
    <source>
        <dbReference type="Proteomes" id="UP000324585"/>
    </source>
</evidence>
<evidence type="ECO:0000256" key="2">
    <source>
        <dbReference type="SAM" id="MobiDB-lite"/>
    </source>
</evidence>